<dbReference type="PANTHER" id="PTHR11953">
    <property type="entry name" value="EXOSOME COMPLEX COMPONENT"/>
    <property type="match status" value="1"/>
</dbReference>
<comment type="similarity">
    <text evidence="1 8">Belongs to the RNase PH family.</text>
</comment>
<gene>
    <name evidence="8" type="primary">rph</name>
    <name evidence="11" type="ORF">cpu_01600</name>
</gene>
<dbReference type="Gene3D" id="3.30.230.70">
    <property type="entry name" value="GHMP Kinase, N-terminal domain"/>
    <property type="match status" value="1"/>
</dbReference>
<dbReference type="InterPro" id="IPR018336">
    <property type="entry name" value="RNase_PH_CS"/>
</dbReference>
<feature type="domain" description="Exoribonuclease phosphorolytic" evidence="9">
    <location>
        <begin position="10"/>
        <end position="140"/>
    </location>
</feature>
<dbReference type="AlphaFoldDB" id="A0A1L8CRV1"/>
<organism evidence="11 12">
    <name type="scientific">Carboxydothermus pertinax</name>
    <dbReference type="NCBI Taxonomy" id="870242"/>
    <lineage>
        <taxon>Bacteria</taxon>
        <taxon>Bacillati</taxon>
        <taxon>Bacillota</taxon>
        <taxon>Clostridia</taxon>
        <taxon>Thermoanaerobacterales</taxon>
        <taxon>Thermoanaerobacteraceae</taxon>
        <taxon>Carboxydothermus</taxon>
    </lineage>
</organism>
<protein>
    <recommendedName>
        <fullName evidence="8">Ribonuclease PH</fullName>
        <shortName evidence="8">RNase PH</shortName>
        <ecNumber evidence="8">2.7.7.56</ecNumber>
    </recommendedName>
    <alternativeName>
        <fullName evidence="8">tRNA nucleotidyltransferase</fullName>
    </alternativeName>
</protein>
<dbReference type="SUPFAM" id="SSF54211">
    <property type="entry name" value="Ribosomal protein S5 domain 2-like"/>
    <property type="match status" value="1"/>
</dbReference>
<evidence type="ECO:0000256" key="8">
    <source>
        <dbReference type="HAMAP-Rule" id="MF_00564"/>
    </source>
</evidence>
<evidence type="ECO:0000256" key="7">
    <source>
        <dbReference type="ARBA" id="ARBA00022884"/>
    </source>
</evidence>
<dbReference type="STRING" id="870242.cpu_01600"/>
<dbReference type="NCBIfam" id="TIGR01966">
    <property type="entry name" value="RNasePH"/>
    <property type="match status" value="1"/>
</dbReference>
<dbReference type="PANTHER" id="PTHR11953:SF0">
    <property type="entry name" value="EXOSOME COMPLEX COMPONENT RRP41"/>
    <property type="match status" value="1"/>
</dbReference>
<dbReference type="InterPro" id="IPR036345">
    <property type="entry name" value="ExoRNase_PH_dom2_sf"/>
</dbReference>
<keyword evidence="4 8" id="KW-0808">Transferase</keyword>
<dbReference type="InterPro" id="IPR020568">
    <property type="entry name" value="Ribosomal_Su5_D2-typ_SF"/>
</dbReference>
<keyword evidence="7" id="KW-0694">RNA-binding</keyword>
<keyword evidence="6 8" id="KW-0548">Nucleotidyltransferase</keyword>
<reference evidence="12" key="1">
    <citation type="submission" date="2016-12" db="EMBL/GenBank/DDBJ databases">
        <title>Draft Genome Sequences od Carboxydothermus pertinax and islandicus, Hydrogenogenic Carboxydotrophic Bacteria.</title>
        <authorList>
            <person name="Fukuyama Y."/>
            <person name="Ohmae K."/>
            <person name="Yoneda Y."/>
            <person name="Yoshida T."/>
            <person name="Sako Y."/>
        </authorList>
    </citation>
    <scope>NUCLEOTIDE SEQUENCE [LARGE SCALE GENOMIC DNA]</scope>
    <source>
        <strain evidence="12">Ug1</strain>
    </source>
</reference>
<keyword evidence="3 8" id="KW-0820">tRNA-binding</keyword>
<feature type="binding site" evidence="8">
    <location>
        <begin position="124"/>
        <end position="126"/>
    </location>
    <ligand>
        <name>phosphate</name>
        <dbReference type="ChEBI" id="CHEBI:43474"/>
        <note>substrate</note>
    </ligand>
</feature>
<dbReference type="Proteomes" id="UP000187485">
    <property type="component" value="Unassembled WGS sequence"/>
</dbReference>
<dbReference type="Pfam" id="PF03725">
    <property type="entry name" value="RNase_PH_C"/>
    <property type="match status" value="1"/>
</dbReference>
<dbReference type="InterPro" id="IPR002381">
    <property type="entry name" value="RNase_PH_bac-type"/>
</dbReference>
<comment type="function">
    <text evidence="8">Phosphorolytic 3'-5' exoribonuclease that plays an important role in tRNA 3'-end maturation. Removes nucleotide residues following the 3'-CCA terminus of tRNAs; can also add nucleotides to the ends of RNA molecules by using nucleoside diphosphates as substrates, but this may not be physiologically important. Probably plays a role in initiation of 16S rRNA degradation (leading to ribosome degradation) during starvation.</text>
</comment>
<accession>A0A1L8CRV1</accession>
<dbReference type="OrthoDB" id="9807456at2"/>
<dbReference type="SUPFAM" id="SSF55666">
    <property type="entry name" value="Ribonuclease PH domain 2-like"/>
    <property type="match status" value="1"/>
</dbReference>
<dbReference type="CDD" id="cd11362">
    <property type="entry name" value="RNase_PH_bact"/>
    <property type="match status" value="1"/>
</dbReference>
<evidence type="ECO:0000256" key="6">
    <source>
        <dbReference type="ARBA" id="ARBA00022695"/>
    </source>
</evidence>
<proteinExistence type="inferred from homology"/>
<dbReference type="GO" id="GO:0031125">
    <property type="term" value="P:rRNA 3'-end processing"/>
    <property type="evidence" value="ECO:0007669"/>
    <property type="project" value="UniProtKB-ARBA"/>
</dbReference>
<dbReference type="PROSITE" id="PS01277">
    <property type="entry name" value="RIBONUCLEASE_PH"/>
    <property type="match status" value="1"/>
</dbReference>
<feature type="binding site" evidence="8">
    <location>
        <position position="86"/>
    </location>
    <ligand>
        <name>phosphate</name>
        <dbReference type="ChEBI" id="CHEBI:43474"/>
        <note>substrate</note>
    </ligand>
</feature>
<dbReference type="InterPro" id="IPR015847">
    <property type="entry name" value="ExoRNase_PH_dom2"/>
</dbReference>
<sequence>MRSDGREKDQLRAVKIITDYIKHAEGSVLIEMGDTRVVCTATVEDKVPPFAKGEGKGWITAEYGMLPRSTETRNIREAAKGKQSGRTLEIQRLIGRALRGVVDLKALGERTLWIDCDVIQADGGTRTAAITGSFVALALALNKLVENGILPVIPLKDFVAAVSVGIVEGEAVLDLNFAEDSKALVDMNVVMTGNNRFVEVQGTGEEASFSMEELQELLTLAQKGVGELINIQKQALGEIAGKIGIVNGANSNSQ</sequence>
<dbReference type="GO" id="GO:0008033">
    <property type="term" value="P:tRNA processing"/>
    <property type="evidence" value="ECO:0007669"/>
    <property type="project" value="UniProtKB-UniRule"/>
</dbReference>
<dbReference type="Pfam" id="PF01138">
    <property type="entry name" value="RNase_PH"/>
    <property type="match status" value="1"/>
</dbReference>
<dbReference type="EC" id="2.7.7.56" evidence="8"/>
<evidence type="ECO:0000256" key="5">
    <source>
        <dbReference type="ARBA" id="ARBA00022694"/>
    </source>
</evidence>
<dbReference type="InterPro" id="IPR001247">
    <property type="entry name" value="ExoRNase_PH_dom1"/>
</dbReference>
<keyword evidence="12" id="KW-1185">Reference proteome</keyword>
<dbReference type="FunFam" id="3.30.230.70:FF:000003">
    <property type="entry name" value="Ribonuclease PH"/>
    <property type="match status" value="1"/>
</dbReference>
<evidence type="ECO:0000256" key="3">
    <source>
        <dbReference type="ARBA" id="ARBA00022555"/>
    </source>
</evidence>
<evidence type="ECO:0000259" key="9">
    <source>
        <dbReference type="Pfam" id="PF01138"/>
    </source>
</evidence>
<dbReference type="GO" id="GO:0016075">
    <property type="term" value="P:rRNA catabolic process"/>
    <property type="evidence" value="ECO:0007669"/>
    <property type="project" value="UniProtKB-UniRule"/>
</dbReference>
<dbReference type="InterPro" id="IPR027408">
    <property type="entry name" value="PNPase/RNase_PH_dom_sf"/>
</dbReference>
<dbReference type="GO" id="GO:0000049">
    <property type="term" value="F:tRNA binding"/>
    <property type="evidence" value="ECO:0007669"/>
    <property type="project" value="UniProtKB-UniRule"/>
</dbReference>
<dbReference type="GO" id="GO:0009022">
    <property type="term" value="F:tRNA nucleotidyltransferase activity"/>
    <property type="evidence" value="ECO:0007669"/>
    <property type="project" value="UniProtKB-UniRule"/>
</dbReference>
<dbReference type="HAMAP" id="MF_00564">
    <property type="entry name" value="RNase_PH"/>
    <property type="match status" value="1"/>
</dbReference>
<evidence type="ECO:0000313" key="12">
    <source>
        <dbReference type="Proteomes" id="UP000187485"/>
    </source>
</evidence>
<name>A0A1L8CRV1_9THEO</name>
<comment type="subunit">
    <text evidence="8">Homohexameric ring arranged as a trimer of dimers.</text>
</comment>
<comment type="caution">
    <text evidence="11">The sequence shown here is derived from an EMBL/GenBank/DDBJ whole genome shotgun (WGS) entry which is preliminary data.</text>
</comment>
<dbReference type="GO" id="GO:0000175">
    <property type="term" value="F:3'-5'-RNA exonuclease activity"/>
    <property type="evidence" value="ECO:0007669"/>
    <property type="project" value="UniProtKB-UniRule"/>
</dbReference>
<keyword evidence="5 8" id="KW-0819">tRNA processing</keyword>
<dbReference type="InterPro" id="IPR050080">
    <property type="entry name" value="RNase_PH"/>
</dbReference>
<evidence type="ECO:0000259" key="10">
    <source>
        <dbReference type="Pfam" id="PF03725"/>
    </source>
</evidence>
<comment type="catalytic activity">
    <reaction evidence="8">
        <text>tRNA(n+1) + phosphate = tRNA(n) + a ribonucleoside 5'-diphosphate</text>
        <dbReference type="Rhea" id="RHEA:10628"/>
        <dbReference type="Rhea" id="RHEA-COMP:17343"/>
        <dbReference type="Rhea" id="RHEA-COMP:17344"/>
        <dbReference type="ChEBI" id="CHEBI:43474"/>
        <dbReference type="ChEBI" id="CHEBI:57930"/>
        <dbReference type="ChEBI" id="CHEBI:173114"/>
        <dbReference type="EC" id="2.7.7.56"/>
    </reaction>
</comment>
<dbReference type="EMBL" id="BDJK01000003">
    <property type="protein sequence ID" value="GAV21650.1"/>
    <property type="molecule type" value="Genomic_DNA"/>
</dbReference>
<evidence type="ECO:0000256" key="4">
    <source>
        <dbReference type="ARBA" id="ARBA00022679"/>
    </source>
</evidence>
<evidence type="ECO:0000256" key="2">
    <source>
        <dbReference type="ARBA" id="ARBA00022552"/>
    </source>
</evidence>
<evidence type="ECO:0000313" key="11">
    <source>
        <dbReference type="EMBL" id="GAV21650.1"/>
    </source>
</evidence>
<dbReference type="RefSeq" id="WP_075858097.1">
    <property type="nucleotide sequence ID" value="NZ_BDJK01000003.1"/>
</dbReference>
<feature type="domain" description="Exoribonuclease phosphorolytic" evidence="10">
    <location>
        <begin position="157"/>
        <end position="224"/>
    </location>
</feature>
<keyword evidence="2 8" id="KW-0698">rRNA processing</keyword>
<evidence type="ECO:0000256" key="1">
    <source>
        <dbReference type="ARBA" id="ARBA00006678"/>
    </source>
</evidence>